<protein>
    <submittedName>
        <fullName evidence="12">ABC transporter ATP-binding protein/permease</fullName>
    </submittedName>
</protein>
<accession>A0A9D1PY71</accession>
<keyword evidence="6 12" id="KW-0067">ATP-binding</keyword>
<feature type="domain" description="ABC transporter" evidence="10">
    <location>
        <begin position="330"/>
        <end position="562"/>
    </location>
</feature>
<evidence type="ECO:0000256" key="4">
    <source>
        <dbReference type="ARBA" id="ARBA00022692"/>
    </source>
</evidence>
<dbReference type="Gene3D" id="1.20.1560.10">
    <property type="entry name" value="ABC transporter type 1, transmembrane domain"/>
    <property type="match status" value="1"/>
</dbReference>
<evidence type="ECO:0000256" key="9">
    <source>
        <dbReference type="SAM" id="Phobius"/>
    </source>
</evidence>
<evidence type="ECO:0000313" key="12">
    <source>
        <dbReference type="EMBL" id="HIW01962.1"/>
    </source>
</evidence>
<dbReference type="Gene3D" id="3.40.50.300">
    <property type="entry name" value="P-loop containing nucleotide triphosphate hydrolases"/>
    <property type="match status" value="1"/>
</dbReference>
<dbReference type="CDD" id="cd18548">
    <property type="entry name" value="ABC_6TM_Tm287_like"/>
    <property type="match status" value="1"/>
</dbReference>
<dbReference type="GO" id="GO:0140359">
    <property type="term" value="F:ABC-type transporter activity"/>
    <property type="evidence" value="ECO:0007669"/>
    <property type="project" value="InterPro"/>
</dbReference>
<proteinExistence type="predicted"/>
<evidence type="ECO:0000256" key="6">
    <source>
        <dbReference type="ARBA" id="ARBA00022840"/>
    </source>
</evidence>
<dbReference type="GO" id="GO:0005524">
    <property type="term" value="F:ATP binding"/>
    <property type="evidence" value="ECO:0007669"/>
    <property type="project" value="UniProtKB-KW"/>
</dbReference>
<dbReference type="GO" id="GO:0016887">
    <property type="term" value="F:ATP hydrolysis activity"/>
    <property type="evidence" value="ECO:0007669"/>
    <property type="project" value="InterPro"/>
</dbReference>
<keyword evidence="4 9" id="KW-0812">Transmembrane</keyword>
<evidence type="ECO:0000313" key="13">
    <source>
        <dbReference type="Proteomes" id="UP000823990"/>
    </source>
</evidence>
<dbReference type="SUPFAM" id="SSF90123">
    <property type="entry name" value="ABC transporter transmembrane region"/>
    <property type="match status" value="1"/>
</dbReference>
<name>A0A9D1PY71_9FIRM</name>
<dbReference type="PROSITE" id="PS50893">
    <property type="entry name" value="ABC_TRANSPORTER_2"/>
    <property type="match status" value="1"/>
</dbReference>
<dbReference type="SMART" id="SM00382">
    <property type="entry name" value="AAA"/>
    <property type="match status" value="1"/>
</dbReference>
<dbReference type="InterPro" id="IPR003439">
    <property type="entry name" value="ABC_transporter-like_ATP-bd"/>
</dbReference>
<evidence type="ECO:0000256" key="2">
    <source>
        <dbReference type="ARBA" id="ARBA00022448"/>
    </source>
</evidence>
<dbReference type="PROSITE" id="PS50929">
    <property type="entry name" value="ABC_TM1F"/>
    <property type="match status" value="1"/>
</dbReference>
<evidence type="ECO:0000259" key="11">
    <source>
        <dbReference type="PROSITE" id="PS50929"/>
    </source>
</evidence>
<dbReference type="Pfam" id="PF00664">
    <property type="entry name" value="ABC_membrane"/>
    <property type="match status" value="1"/>
</dbReference>
<sequence length="574" mass="60688">MIELLKYLKGYRAAAIAAPLFKIIEAVIELIVPLIVAYMIDTAIAGGDVPLIIGLGCLMAGLSCLGLGFSLSCQYLASKAAVGMGCNIRKALYAHLHKMSLGDADRMGTGALVNRLSTDVAQAQQGFAMFLRLMLRAPVIAAGGAIMSIIVAPSLWYIGVSAGVLAFAVLLVVMRAGVSRFSAMQKKLDDISRLTNETVRGERVIRAFAGEERGKRAFSSALDGHCRAAVAASALSCLLTPAATVIINAAVVVLLWLGGGMVNDGALSSGDLVALVNYLNQILLALITTATLMVLISKAISSAARINAVFALPEDPEGEGAIPDPEAPLVEMKNASFSFGGEENAVGGLNITLHRGETLGVIGTTGSGKSTLAGLLVRFYRATEGEVRIAGNDIRDYTDEQLRSLVTLAPQKPLLFSGTVRGNLEMSGVSDDDKMTEALMTSRAWGFLEEKAGLDSEVTQKGNNYSGGEKQRISLARALLRSAPVLVLDDAASALDYVTEAEVMSSVRKMCRDKAVINISQRIGTIRRSDKVLVLDGGRVMGYGTHEELLRTCELYRMLGARPHSHAVAEGGNA</sequence>
<feature type="transmembrane region" description="Helical" evidence="9">
    <location>
        <begin position="133"/>
        <end position="150"/>
    </location>
</feature>
<keyword evidence="7 9" id="KW-1133">Transmembrane helix</keyword>
<evidence type="ECO:0000256" key="3">
    <source>
        <dbReference type="ARBA" id="ARBA00022475"/>
    </source>
</evidence>
<dbReference type="InterPro" id="IPR017871">
    <property type="entry name" value="ABC_transporter-like_CS"/>
</dbReference>
<dbReference type="CDD" id="cd03228">
    <property type="entry name" value="ABCC_MRP_Like"/>
    <property type="match status" value="1"/>
</dbReference>
<keyword evidence="3" id="KW-1003">Cell membrane</keyword>
<feature type="transmembrane region" description="Helical" evidence="9">
    <location>
        <begin position="237"/>
        <end position="258"/>
    </location>
</feature>
<dbReference type="InterPro" id="IPR003593">
    <property type="entry name" value="AAA+_ATPase"/>
</dbReference>
<dbReference type="FunFam" id="3.40.50.300:FF:000854">
    <property type="entry name" value="Multidrug ABC transporter ATP-binding protein"/>
    <property type="match status" value="1"/>
</dbReference>
<comment type="subcellular location">
    <subcellularLocation>
        <location evidence="1">Cell membrane</location>
        <topology evidence="1">Multi-pass membrane protein</topology>
    </subcellularLocation>
</comment>
<feature type="transmembrane region" description="Helical" evidence="9">
    <location>
        <begin position="278"/>
        <end position="296"/>
    </location>
</feature>
<feature type="transmembrane region" description="Helical" evidence="9">
    <location>
        <begin position="156"/>
        <end position="178"/>
    </location>
</feature>
<keyword evidence="8 9" id="KW-0472">Membrane</keyword>
<organism evidence="12 13">
    <name type="scientific">Candidatus Protoclostridium stercorigallinarum</name>
    <dbReference type="NCBI Taxonomy" id="2838741"/>
    <lineage>
        <taxon>Bacteria</taxon>
        <taxon>Bacillati</taxon>
        <taxon>Bacillota</taxon>
        <taxon>Clostridia</taxon>
        <taxon>Candidatus Protoclostridium</taxon>
    </lineage>
</organism>
<reference evidence="12" key="1">
    <citation type="journal article" date="2021" name="PeerJ">
        <title>Extensive microbial diversity within the chicken gut microbiome revealed by metagenomics and culture.</title>
        <authorList>
            <person name="Gilroy R."/>
            <person name="Ravi A."/>
            <person name="Getino M."/>
            <person name="Pursley I."/>
            <person name="Horton D.L."/>
            <person name="Alikhan N.F."/>
            <person name="Baker D."/>
            <person name="Gharbi K."/>
            <person name="Hall N."/>
            <person name="Watson M."/>
            <person name="Adriaenssens E.M."/>
            <person name="Foster-Nyarko E."/>
            <person name="Jarju S."/>
            <person name="Secka A."/>
            <person name="Antonio M."/>
            <person name="Oren A."/>
            <person name="Chaudhuri R.R."/>
            <person name="La Ragione R."/>
            <person name="Hildebrand F."/>
            <person name="Pallen M.J."/>
        </authorList>
    </citation>
    <scope>NUCLEOTIDE SEQUENCE</scope>
    <source>
        <strain evidence="12">12435</strain>
    </source>
</reference>
<dbReference type="Pfam" id="PF00005">
    <property type="entry name" value="ABC_tran"/>
    <property type="match status" value="1"/>
</dbReference>
<dbReference type="AlphaFoldDB" id="A0A9D1PY71"/>
<gene>
    <name evidence="12" type="ORF">H9892_01320</name>
</gene>
<dbReference type="InterPro" id="IPR011527">
    <property type="entry name" value="ABC1_TM_dom"/>
</dbReference>
<reference evidence="12" key="2">
    <citation type="submission" date="2021-04" db="EMBL/GenBank/DDBJ databases">
        <authorList>
            <person name="Gilroy R."/>
        </authorList>
    </citation>
    <scope>NUCLEOTIDE SEQUENCE</scope>
    <source>
        <strain evidence="12">12435</strain>
    </source>
</reference>
<evidence type="ECO:0000256" key="8">
    <source>
        <dbReference type="ARBA" id="ARBA00023136"/>
    </source>
</evidence>
<dbReference type="PROSITE" id="PS00211">
    <property type="entry name" value="ABC_TRANSPORTER_1"/>
    <property type="match status" value="1"/>
</dbReference>
<dbReference type="PANTHER" id="PTHR24221:SF276">
    <property type="entry name" value="ABC TRANSPORTER, ATP-BINDING_PERMEASE PROTEIN"/>
    <property type="match status" value="1"/>
</dbReference>
<evidence type="ECO:0000259" key="10">
    <source>
        <dbReference type="PROSITE" id="PS50893"/>
    </source>
</evidence>
<feature type="domain" description="ABC transmembrane type-1" evidence="11">
    <location>
        <begin position="16"/>
        <end position="298"/>
    </location>
</feature>
<dbReference type="InterPro" id="IPR039421">
    <property type="entry name" value="Type_1_exporter"/>
</dbReference>
<dbReference type="InterPro" id="IPR027417">
    <property type="entry name" value="P-loop_NTPase"/>
</dbReference>
<dbReference type="Proteomes" id="UP000823990">
    <property type="component" value="Unassembled WGS sequence"/>
</dbReference>
<dbReference type="EMBL" id="DXHS01000021">
    <property type="protein sequence ID" value="HIW01962.1"/>
    <property type="molecule type" value="Genomic_DNA"/>
</dbReference>
<comment type="caution">
    <text evidence="12">The sequence shown here is derived from an EMBL/GenBank/DDBJ whole genome shotgun (WGS) entry which is preliminary data.</text>
</comment>
<dbReference type="InterPro" id="IPR036640">
    <property type="entry name" value="ABC1_TM_sf"/>
</dbReference>
<dbReference type="GO" id="GO:0005886">
    <property type="term" value="C:plasma membrane"/>
    <property type="evidence" value="ECO:0007669"/>
    <property type="project" value="UniProtKB-SubCell"/>
</dbReference>
<evidence type="ECO:0000256" key="5">
    <source>
        <dbReference type="ARBA" id="ARBA00022741"/>
    </source>
</evidence>
<dbReference type="SUPFAM" id="SSF52540">
    <property type="entry name" value="P-loop containing nucleoside triphosphate hydrolases"/>
    <property type="match status" value="1"/>
</dbReference>
<evidence type="ECO:0000256" key="7">
    <source>
        <dbReference type="ARBA" id="ARBA00022989"/>
    </source>
</evidence>
<feature type="transmembrane region" description="Helical" evidence="9">
    <location>
        <begin position="20"/>
        <end position="40"/>
    </location>
</feature>
<evidence type="ECO:0000256" key="1">
    <source>
        <dbReference type="ARBA" id="ARBA00004651"/>
    </source>
</evidence>
<dbReference type="PANTHER" id="PTHR24221">
    <property type="entry name" value="ATP-BINDING CASSETTE SUB-FAMILY B"/>
    <property type="match status" value="1"/>
</dbReference>
<feature type="transmembrane region" description="Helical" evidence="9">
    <location>
        <begin position="52"/>
        <end position="71"/>
    </location>
</feature>
<keyword evidence="2" id="KW-0813">Transport</keyword>
<keyword evidence="5" id="KW-0547">Nucleotide-binding</keyword>